<protein>
    <recommendedName>
        <fullName evidence="4">Outer membrane beta-barrel domain-containing protein</fullName>
    </recommendedName>
</protein>
<dbReference type="EMBL" id="BJTG01000002">
    <property type="protein sequence ID" value="GEJ55920.1"/>
    <property type="molecule type" value="Genomic_DNA"/>
</dbReference>
<organism evidence="2 3">
    <name type="scientific">Anaeromyxobacter diazotrophicus</name>
    <dbReference type="NCBI Taxonomy" id="2590199"/>
    <lineage>
        <taxon>Bacteria</taxon>
        <taxon>Pseudomonadati</taxon>
        <taxon>Myxococcota</taxon>
        <taxon>Myxococcia</taxon>
        <taxon>Myxococcales</taxon>
        <taxon>Cystobacterineae</taxon>
        <taxon>Anaeromyxobacteraceae</taxon>
        <taxon>Anaeromyxobacter</taxon>
    </lineage>
</organism>
<evidence type="ECO:0008006" key="4">
    <source>
        <dbReference type="Google" id="ProtNLM"/>
    </source>
</evidence>
<feature type="chain" id="PRO_5029508990" description="Outer membrane beta-barrel domain-containing protein" evidence="1">
    <location>
        <begin position="28"/>
        <end position="242"/>
    </location>
</feature>
<evidence type="ECO:0000256" key="1">
    <source>
        <dbReference type="SAM" id="SignalP"/>
    </source>
</evidence>
<accession>A0A7I9VIG9</accession>
<sequence>MTSRAATALACAVALAALAPRAARASAADAFENKVKPVSGQLYQKGGKLELTALGALSVDDAFFSKYQGGAKLAYHFNDYFALGLTGSAGTSSPTGSTSICPLNKTCTSASAAQLYQVPGDIKWITGLELEFSPIYGKLNVFAEKALHFDLSLLAGADLVSYRDVLKPADANSGQVPGNATSPGGHVGLGARVFFARFMALRLEIKDVIYSVPHLSSGNLQTQLMAEAGLSFFVPVVHRDDT</sequence>
<name>A0A7I9VIG9_9BACT</name>
<dbReference type="Gene3D" id="2.40.160.20">
    <property type="match status" value="1"/>
</dbReference>
<comment type="caution">
    <text evidence="2">The sequence shown here is derived from an EMBL/GenBank/DDBJ whole genome shotgun (WGS) entry which is preliminary data.</text>
</comment>
<keyword evidence="3" id="KW-1185">Reference proteome</keyword>
<dbReference type="InterPro" id="IPR030820">
    <property type="entry name" value="OMP_myx_plus_Proteobacteria"/>
</dbReference>
<proteinExistence type="predicted"/>
<feature type="signal peptide" evidence="1">
    <location>
        <begin position="1"/>
        <end position="27"/>
    </location>
</feature>
<reference evidence="3" key="1">
    <citation type="journal article" date="2020" name="Appl. Environ. Microbiol.">
        <title>Diazotrophic Anaeromyxobacter Isolates from Soils.</title>
        <authorList>
            <person name="Masuda Y."/>
            <person name="Yamanaka H."/>
            <person name="Xu Z.X."/>
            <person name="Shiratori Y."/>
            <person name="Aono T."/>
            <person name="Amachi S."/>
            <person name="Senoo K."/>
            <person name="Itoh H."/>
        </authorList>
    </citation>
    <scope>NUCLEOTIDE SEQUENCE [LARGE SCALE GENOMIC DNA]</scope>
    <source>
        <strain evidence="3">R267</strain>
    </source>
</reference>
<evidence type="ECO:0000313" key="2">
    <source>
        <dbReference type="EMBL" id="GEJ55920.1"/>
    </source>
</evidence>
<keyword evidence="1" id="KW-0732">Signal</keyword>
<dbReference type="RefSeq" id="WP_176062956.1">
    <property type="nucleotide sequence ID" value="NZ_BJTG01000002.1"/>
</dbReference>
<gene>
    <name evidence="2" type="ORF">AMYX_06610</name>
</gene>
<evidence type="ECO:0000313" key="3">
    <source>
        <dbReference type="Proteomes" id="UP000503640"/>
    </source>
</evidence>
<dbReference type="Proteomes" id="UP000503640">
    <property type="component" value="Unassembled WGS sequence"/>
</dbReference>
<dbReference type="AlphaFoldDB" id="A0A7I9VIG9"/>
<dbReference type="NCBIfam" id="TIGR04565">
    <property type="entry name" value="OMP_myx_plus"/>
    <property type="match status" value="1"/>
</dbReference>